<proteinExistence type="predicted"/>
<name>A0A2M7G989_9BACT</name>
<dbReference type="AlphaFoldDB" id="A0A2M7G989"/>
<dbReference type="EMBL" id="PFFQ01000012">
    <property type="protein sequence ID" value="PIW18657.1"/>
    <property type="molecule type" value="Genomic_DNA"/>
</dbReference>
<evidence type="ECO:0000313" key="2">
    <source>
        <dbReference type="Proteomes" id="UP000231019"/>
    </source>
</evidence>
<protein>
    <submittedName>
        <fullName evidence="1">Uncharacterized protein</fullName>
    </submittedName>
</protein>
<gene>
    <name evidence="1" type="ORF">COW36_05015</name>
</gene>
<comment type="caution">
    <text evidence="1">The sequence shown here is derived from an EMBL/GenBank/DDBJ whole genome shotgun (WGS) entry which is preliminary data.</text>
</comment>
<sequence length="282" mass="31573">MNAQARPWYQLNLSPDKLTNARLELHWASQIVAAVGATYLPFHPDMSHTGLGIDPQGHILGQEVKPSKTFRLALDIRNLKLELQGHGLKGFETVNSFNLANHKLDAGFDWVDQALQDYVGSSLSRKVMRKAEMPWQLPAHPLGGGAIFAAPNPSFEELYHWFANAEGILQEIFSLHPMNATRLTLWPKHFDMFFSFIRPVYSVAIGFSAGDAVMKEPYFYIKPSPLLPEPLPTLTYGEWKKGNWNGAVLTAGEILAAGNGQAQRDLTWKFLYSTLGVLNWLV</sequence>
<evidence type="ECO:0000313" key="1">
    <source>
        <dbReference type="EMBL" id="PIW18657.1"/>
    </source>
</evidence>
<dbReference type="Proteomes" id="UP000231019">
    <property type="component" value="Unassembled WGS sequence"/>
</dbReference>
<organism evidence="1 2">
    <name type="scientific">bacterium (Candidatus Blackallbacteria) CG17_big_fil_post_rev_8_21_14_2_50_48_46</name>
    <dbReference type="NCBI Taxonomy" id="2014261"/>
    <lineage>
        <taxon>Bacteria</taxon>
        <taxon>Candidatus Blackallbacteria</taxon>
    </lineage>
</organism>
<accession>A0A2M7G989</accession>
<reference evidence="1 2" key="1">
    <citation type="submission" date="2017-09" db="EMBL/GenBank/DDBJ databases">
        <title>Depth-based differentiation of microbial function through sediment-hosted aquifers and enrichment of novel symbionts in the deep terrestrial subsurface.</title>
        <authorList>
            <person name="Probst A.J."/>
            <person name="Ladd B."/>
            <person name="Jarett J.K."/>
            <person name="Geller-Mcgrath D.E."/>
            <person name="Sieber C.M."/>
            <person name="Emerson J.B."/>
            <person name="Anantharaman K."/>
            <person name="Thomas B.C."/>
            <person name="Malmstrom R."/>
            <person name="Stieglmeier M."/>
            <person name="Klingl A."/>
            <person name="Woyke T."/>
            <person name="Ryan C.M."/>
            <person name="Banfield J.F."/>
        </authorList>
    </citation>
    <scope>NUCLEOTIDE SEQUENCE [LARGE SCALE GENOMIC DNA]</scope>
    <source>
        <strain evidence="1">CG17_big_fil_post_rev_8_21_14_2_50_48_46</strain>
    </source>
</reference>